<evidence type="ECO:0000259" key="2">
    <source>
        <dbReference type="Pfam" id="PF18962"/>
    </source>
</evidence>
<dbReference type="NCBIfam" id="TIGR04183">
    <property type="entry name" value="Por_Secre_tail"/>
    <property type="match status" value="1"/>
</dbReference>
<feature type="signal peptide" evidence="1">
    <location>
        <begin position="1"/>
        <end position="23"/>
    </location>
</feature>
<accession>A0A532UU12</accession>
<dbReference type="Pfam" id="PF18962">
    <property type="entry name" value="Por_Secre_tail"/>
    <property type="match status" value="1"/>
</dbReference>
<name>A0A532UU12_UNCL8</name>
<comment type="caution">
    <text evidence="3">The sequence shown here is derived from an EMBL/GenBank/DDBJ whole genome shotgun (WGS) entry which is preliminary data.</text>
</comment>
<reference evidence="3 4" key="1">
    <citation type="submission" date="2017-06" db="EMBL/GenBank/DDBJ databases">
        <title>Novel microbial phyla capable of carbon fixation and sulfur reduction in deep-sea sediments.</title>
        <authorList>
            <person name="Huang J."/>
            <person name="Baker B."/>
            <person name="Wang Y."/>
        </authorList>
    </citation>
    <scope>NUCLEOTIDE SEQUENCE [LARGE SCALE GENOMIC DNA]</scope>
    <source>
        <strain evidence="3">B3_LCP</strain>
    </source>
</reference>
<keyword evidence="1" id="KW-0732">Signal</keyword>
<feature type="chain" id="PRO_5021763406" description="Secretion system C-terminal sorting domain-containing protein" evidence="1">
    <location>
        <begin position="24"/>
        <end position="542"/>
    </location>
</feature>
<proteinExistence type="predicted"/>
<feature type="domain" description="Secretion system C-terminal sorting" evidence="2">
    <location>
        <begin position="477"/>
        <end position="540"/>
    </location>
</feature>
<dbReference type="InterPro" id="IPR026444">
    <property type="entry name" value="Secre_tail"/>
</dbReference>
<gene>
    <name evidence="3" type="ORF">CEE37_12595</name>
</gene>
<sequence length="542" mass="61094">MRFKIFLLLIPALVLTLAAPTHAWWFEYTTPEVNMPIATDPDIYEGYPHAFPYPDGSTLVVFNTSEVNNCYQIIDRFGDFKYQEPQRLLPALYCSQLYAAHVVTDGCGGVIAVWCNGGTGPDEGFYAQRLDSLGNLMWGDSGVSFYPGLHTSLFGIASDGQGGVFGAFSFAGDLRAQHIDISGQFTWGEEGIVVCDYEDVQTHPRAVRDDQGGAYFTWEDFRGSNWGDIYMQRVDEFGNTLWNPDGLLIYDGNPWLNELIPDGEGGFILHCGSGGYNTAYRIAPDSHILWECYGVSWHAYAKIIEGDPGYFYLGFTWEYGYWGQWMDMEGNCYWPTYPSGRMGALLARKEDWHFNTHYNFGYRNPYFYGVYNFREPPTYTTHYLWAQRLNADGDRMWGEDGTLISVRTATNGEYIFSNVTPDTEGGAAVVFEISCPHDVWAKHVNDNGSLGGPNPQVRPFELYPQISSVSEGYIQYEIPEAGQVNIELYNLLGKRVTTIQAGYHQPGKYTTHIDQSSLSSGIYFLRLHTPTGSNVSKMVVMR</sequence>
<dbReference type="Proteomes" id="UP000319619">
    <property type="component" value="Unassembled WGS sequence"/>
</dbReference>
<dbReference type="Gene3D" id="2.60.40.4070">
    <property type="match status" value="1"/>
</dbReference>
<evidence type="ECO:0000313" key="3">
    <source>
        <dbReference type="EMBL" id="TKJ38352.1"/>
    </source>
</evidence>
<evidence type="ECO:0000256" key="1">
    <source>
        <dbReference type="SAM" id="SignalP"/>
    </source>
</evidence>
<organism evidence="3 4">
    <name type="scientific">candidate division LCP-89 bacterium B3_LCP</name>
    <dbReference type="NCBI Taxonomy" id="2012998"/>
    <lineage>
        <taxon>Bacteria</taxon>
        <taxon>Pseudomonadati</taxon>
        <taxon>Bacteria division LCP-89</taxon>
    </lineage>
</organism>
<dbReference type="EMBL" id="NJBN01000010">
    <property type="protein sequence ID" value="TKJ38352.1"/>
    <property type="molecule type" value="Genomic_DNA"/>
</dbReference>
<protein>
    <recommendedName>
        <fullName evidence="2">Secretion system C-terminal sorting domain-containing protein</fullName>
    </recommendedName>
</protein>
<evidence type="ECO:0000313" key="4">
    <source>
        <dbReference type="Proteomes" id="UP000319619"/>
    </source>
</evidence>
<dbReference type="AlphaFoldDB" id="A0A532UU12"/>